<evidence type="ECO:0000313" key="1">
    <source>
        <dbReference type="EMBL" id="KAF3841342.1"/>
    </source>
</evidence>
<comment type="caution">
    <text evidence="1">The sequence shown here is derived from an EMBL/GenBank/DDBJ whole genome shotgun (WGS) entry which is preliminary data.</text>
</comment>
<dbReference type="AlphaFoldDB" id="A0A7J5XW71"/>
<sequence length="89" mass="9927">KPFTVNQSWTVERDDWFGNREEQLQPHPADVSVGKDVEKTMEAVGLFTSSMHNIQGGRPFHGLLTSKIVQDCNKAAEWVVAPGCICPMQ</sequence>
<feature type="non-terminal residue" evidence="1">
    <location>
        <position position="89"/>
    </location>
</feature>
<accession>A0A7J5XW71</accession>
<dbReference type="EMBL" id="JAAKFY010000020">
    <property type="protein sequence ID" value="KAF3841342.1"/>
    <property type="molecule type" value="Genomic_DNA"/>
</dbReference>
<reference evidence="1 2" key="1">
    <citation type="submission" date="2020-03" db="EMBL/GenBank/DDBJ databases">
        <title>Dissostichus mawsoni Genome sequencing and assembly.</title>
        <authorList>
            <person name="Park H."/>
        </authorList>
    </citation>
    <scope>NUCLEOTIDE SEQUENCE [LARGE SCALE GENOMIC DNA]</scope>
    <source>
        <strain evidence="1">DM0001</strain>
        <tissue evidence="1">Muscle</tissue>
    </source>
</reference>
<dbReference type="OrthoDB" id="8942373at2759"/>
<name>A0A7J5XW71_DISMA</name>
<protein>
    <submittedName>
        <fullName evidence="1">Uncharacterized protein</fullName>
    </submittedName>
</protein>
<gene>
    <name evidence="1" type="ORF">F7725_007204</name>
</gene>
<organism evidence="1 2">
    <name type="scientific">Dissostichus mawsoni</name>
    <name type="common">Antarctic cod</name>
    <dbReference type="NCBI Taxonomy" id="36200"/>
    <lineage>
        <taxon>Eukaryota</taxon>
        <taxon>Metazoa</taxon>
        <taxon>Chordata</taxon>
        <taxon>Craniata</taxon>
        <taxon>Vertebrata</taxon>
        <taxon>Euteleostomi</taxon>
        <taxon>Actinopterygii</taxon>
        <taxon>Neopterygii</taxon>
        <taxon>Teleostei</taxon>
        <taxon>Neoteleostei</taxon>
        <taxon>Acanthomorphata</taxon>
        <taxon>Eupercaria</taxon>
        <taxon>Perciformes</taxon>
        <taxon>Notothenioidei</taxon>
        <taxon>Nototheniidae</taxon>
        <taxon>Dissostichus</taxon>
    </lineage>
</organism>
<evidence type="ECO:0000313" key="2">
    <source>
        <dbReference type="Proteomes" id="UP000518266"/>
    </source>
</evidence>
<dbReference type="Proteomes" id="UP000518266">
    <property type="component" value="Unassembled WGS sequence"/>
</dbReference>
<keyword evidence="2" id="KW-1185">Reference proteome</keyword>
<proteinExistence type="predicted"/>